<reference evidence="2 3" key="1">
    <citation type="submission" date="2019-11" db="EMBL/GenBank/DDBJ databases">
        <title>Phenotypic characterization of an OXA-22 and OXA-60 co-producing Ralstonia pickettii clinical strain.</title>
        <authorList>
            <person name="He F."/>
        </authorList>
    </citation>
    <scope>NUCLEOTIDE SEQUENCE [LARGE SCALE GENOMIC DNA]</scope>
    <source>
        <strain evidence="2 3">PSLESD1</strain>
    </source>
</reference>
<keyword evidence="1" id="KW-1133">Transmembrane helix</keyword>
<dbReference type="Proteomes" id="UP000441032">
    <property type="component" value="Unassembled WGS sequence"/>
</dbReference>
<dbReference type="RefSeq" id="WP_154207162.1">
    <property type="nucleotide sequence ID" value="NZ_WJYN01000004.1"/>
</dbReference>
<dbReference type="AlphaFoldDB" id="A0A7X2HNC8"/>
<evidence type="ECO:0000313" key="3">
    <source>
        <dbReference type="Proteomes" id="UP000441032"/>
    </source>
</evidence>
<organism evidence="2 3">
    <name type="scientific">Ralstonia pickettii</name>
    <name type="common">Burkholderia pickettii</name>
    <dbReference type="NCBI Taxonomy" id="329"/>
    <lineage>
        <taxon>Bacteria</taxon>
        <taxon>Pseudomonadati</taxon>
        <taxon>Pseudomonadota</taxon>
        <taxon>Betaproteobacteria</taxon>
        <taxon>Burkholderiales</taxon>
        <taxon>Burkholderiaceae</taxon>
        <taxon>Ralstonia</taxon>
    </lineage>
</organism>
<feature type="transmembrane region" description="Helical" evidence="1">
    <location>
        <begin position="85"/>
        <end position="107"/>
    </location>
</feature>
<keyword evidence="1" id="KW-0472">Membrane</keyword>
<feature type="transmembrane region" description="Helical" evidence="1">
    <location>
        <begin position="233"/>
        <end position="255"/>
    </location>
</feature>
<feature type="transmembrane region" description="Helical" evidence="1">
    <location>
        <begin position="148"/>
        <end position="168"/>
    </location>
</feature>
<sequence>MQQRGRILRDTHSGTGLVIVDGRQHAFALEGIWRSSEAPAVNMTVDAQFDEAGTLTALFAVPEAQLAREKADEAMAAVKARGSQLVARMGMGTLVGAGLLGTAWFALNTVSVQLTPGMKIGMSLWKLLGVLNTSGDAMAALSGNGGSTGVYGVLAIAALASPAASYFVRDARAQLANCLPLLFLLGIGMAFYAGLSSSLSQTQSAAMAFGGNAAADMVGAMTREAMRAFSIGAGGYLGCAVSLYFAATGVLKFLAKRG</sequence>
<accession>A0A7X2HNC8</accession>
<proteinExistence type="predicted"/>
<comment type="caution">
    <text evidence="2">The sequence shown here is derived from an EMBL/GenBank/DDBJ whole genome shotgun (WGS) entry which is preliminary data.</text>
</comment>
<feature type="transmembrane region" description="Helical" evidence="1">
    <location>
        <begin position="175"/>
        <end position="195"/>
    </location>
</feature>
<evidence type="ECO:0000256" key="1">
    <source>
        <dbReference type="SAM" id="Phobius"/>
    </source>
</evidence>
<evidence type="ECO:0000313" key="2">
    <source>
        <dbReference type="EMBL" id="MRS99683.1"/>
    </source>
</evidence>
<dbReference type="EMBL" id="WJYN01000004">
    <property type="protein sequence ID" value="MRS99683.1"/>
    <property type="molecule type" value="Genomic_DNA"/>
</dbReference>
<name>A0A7X2HNC8_RALPI</name>
<gene>
    <name evidence="2" type="ORF">GJQ57_13615</name>
</gene>
<keyword evidence="1" id="KW-0812">Transmembrane</keyword>
<protein>
    <submittedName>
        <fullName evidence="2">Uncharacterized protein</fullName>
    </submittedName>
</protein>